<accession>F9ZT04</accession>
<keyword evidence="2" id="KW-1185">Reference proteome</keyword>
<name>F9ZT04_ACICS</name>
<dbReference type="HOGENOM" id="CLU_3394632_0_0_6"/>
<dbReference type="KEGG" id="acu:Atc_0505"/>
<evidence type="ECO:0000313" key="2">
    <source>
        <dbReference type="Proteomes" id="UP000006135"/>
    </source>
</evidence>
<evidence type="ECO:0000313" key="1">
    <source>
        <dbReference type="EMBL" id="AEK57155.1"/>
    </source>
</evidence>
<protein>
    <submittedName>
        <fullName evidence="1">Uncharacterized protein</fullName>
    </submittedName>
</protein>
<dbReference type="STRING" id="990288.Atc_0505"/>
<organism evidence="1 2">
    <name type="scientific">Acidithiobacillus caldus (strain SM-1)</name>
    <dbReference type="NCBI Taxonomy" id="990288"/>
    <lineage>
        <taxon>Bacteria</taxon>
        <taxon>Pseudomonadati</taxon>
        <taxon>Pseudomonadota</taxon>
        <taxon>Acidithiobacillia</taxon>
        <taxon>Acidithiobacillales</taxon>
        <taxon>Acidithiobacillaceae</taxon>
        <taxon>Acidithiobacillus</taxon>
    </lineage>
</organism>
<dbReference type="AlphaFoldDB" id="F9ZT04"/>
<dbReference type="Proteomes" id="UP000006135">
    <property type="component" value="Chromosome"/>
</dbReference>
<proteinExistence type="predicted"/>
<dbReference type="EMBL" id="CP002573">
    <property type="protein sequence ID" value="AEK57155.1"/>
    <property type="molecule type" value="Genomic_DNA"/>
</dbReference>
<reference evidence="1 2" key="1">
    <citation type="journal article" date="2011" name="J. Genet. Genomics">
        <title>Unraveling the Acidithiobacillus caldus complete genome and its central metabolisms for carbon assimilation.</title>
        <authorList>
            <person name="You X.Y."/>
            <person name="Guo X."/>
            <person name="Zheng H.J."/>
            <person name="Zhang M.J."/>
            <person name="Liu L.J."/>
            <person name="Zhu Y.Q."/>
            <person name="Zhu B."/>
            <person name="Wang S.Y."/>
            <person name="Zhao G.P."/>
            <person name="Poetsch A."/>
            <person name="Jiang C.Y."/>
            <person name="Liu S.J."/>
        </authorList>
    </citation>
    <scope>NUCLEOTIDE SEQUENCE [LARGE SCALE GENOMIC DNA]</scope>
    <source>
        <strain evidence="1 2">SM-1</strain>
    </source>
</reference>
<gene>
    <name evidence="1" type="ordered locus">Atc_0505</name>
</gene>
<sequence>MFMDSFSLESKHLQNQGWFILDCARGLWINA</sequence>